<name>X1FKS8_9ZZZZ</name>
<comment type="caution">
    <text evidence="1">The sequence shown here is derived from an EMBL/GenBank/DDBJ whole genome shotgun (WGS) entry which is preliminary data.</text>
</comment>
<feature type="non-terminal residue" evidence="1">
    <location>
        <position position="1"/>
    </location>
</feature>
<gene>
    <name evidence="1" type="ORF">S01H4_67276</name>
</gene>
<feature type="non-terminal residue" evidence="1">
    <location>
        <position position="38"/>
    </location>
</feature>
<evidence type="ECO:0000313" key="1">
    <source>
        <dbReference type="EMBL" id="GAH21393.1"/>
    </source>
</evidence>
<protein>
    <submittedName>
        <fullName evidence="1">Uncharacterized protein</fullName>
    </submittedName>
</protein>
<proteinExistence type="predicted"/>
<sequence>GRLPPMPSELVGKICRLIMMKLLPALIDRGIESFGDAL</sequence>
<reference evidence="1" key="1">
    <citation type="journal article" date="2014" name="Front. Microbiol.">
        <title>High frequency of phylogenetically diverse reductive dehalogenase-homologous genes in deep subseafloor sedimentary metagenomes.</title>
        <authorList>
            <person name="Kawai M."/>
            <person name="Futagami T."/>
            <person name="Toyoda A."/>
            <person name="Takaki Y."/>
            <person name="Nishi S."/>
            <person name="Hori S."/>
            <person name="Arai W."/>
            <person name="Tsubouchi T."/>
            <person name="Morono Y."/>
            <person name="Uchiyama I."/>
            <person name="Ito T."/>
            <person name="Fujiyama A."/>
            <person name="Inagaki F."/>
            <person name="Takami H."/>
        </authorList>
    </citation>
    <scope>NUCLEOTIDE SEQUENCE</scope>
    <source>
        <strain evidence="1">Expedition CK06-06</strain>
    </source>
</reference>
<dbReference type="EMBL" id="BART01042216">
    <property type="protein sequence ID" value="GAH21393.1"/>
    <property type="molecule type" value="Genomic_DNA"/>
</dbReference>
<accession>X1FKS8</accession>
<dbReference type="AlphaFoldDB" id="X1FKS8"/>
<organism evidence="1">
    <name type="scientific">marine sediment metagenome</name>
    <dbReference type="NCBI Taxonomy" id="412755"/>
    <lineage>
        <taxon>unclassified sequences</taxon>
        <taxon>metagenomes</taxon>
        <taxon>ecological metagenomes</taxon>
    </lineage>
</organism>